<dbReference type="GO" id="GO:0005886">
    <property type="term" value="C:plasma membrane"/>
    <property type="evidence" value="ECO:0007669"/>
    <property type="project" value="TreeGrafter"/>
</dbReference>
<dbReference type="SMART" id="SM00327">
    <property type="entry name" value="VWA"/>
    <property type="match status" value="1"/>
</dbReference>
<gene>
    <name evidence="3" type="ORF">NDU88_003224</name>
</gene>
<dbReference type="PANTHER" id="PTHR10579">
    <property type="entry name" value="CALCIUM-ACTIVATED CHLORIDE CHANNEL REGULATOR"/>
    <property type="match status" value="1"/>
</dbReference>
<name>A0AAV7T4Q9_PLEWA</name>
<dbReference type="GO" id="GO:0005229">
    <property type="term" value="F:intracellularly calcium-gated chloride channel activity"/>
    <property type="evidence" value="ECO:0007669"/>
    <property type="project" value="TreeGrafter"/>
</dbReference>
<keyword evidence="1" id="KW-0732">Signal</keyword>
<dbReference type="EMBL" id="JANPWB010000007">
    <property type="protein sequence ID" value="KAJ1171361.1"/>
    <property type="molecule type" value="Genomic_DNA"/>
</dbReference>
<dbReference type="InterPro" id="IPR051266">
    <property type="entry name" value="CLCR"/>
</dbReference>
<evidence type="ECO:0000313" key="4">
    <source>
        <dbReference type="Proteomes" id="UP001066276"/>
    </source>
</evidence>
<dbReference type="Pfam" id="PF08434">
    <property type="entry name" value="CLCA"/>
    <property type="match status" value="1"/>
</dbReference>
<dbReference type="InterPro" id="IPR036465">
    <property type="entry name" value="vWFA_dom_sf"/>
</dbReference>
<feature type="domain" description="VWFA" evidence="2">
    <location>
        <begin position="282"/>
        <end position="442"/>
    </location>
</feature>
<evidence type="ECO:0000256" key="1">
    <source>
        <dbReference type="SAM" id="SignalP"/>
    </source>
</evidence>
<evidence type="ECO:0000259" key="2">
    <source>
        <dbReference type="PROSITE" id="PS50234"/>
    </source>
</evidence>
<dbReference type="Gene3D" id="3.40.50.410">
    <property type="entry name" value="von Willebrand factor, type A domain"/>
    <property type="match status" value="1"/>
</dbReference>
<dbReference type="AlphaFoldDB" id="A0AAV7T4Q9"/>
<dbReference type="SUPFAM" id="SSF53300">
    <property type="entry name" value="vWA-like"/>
    <property type="match status" value="1"/>
</dbReference>
<dbReference type="PANTHER" id="PTHR10579:SF66">
    <property type="entry name" value="CALCIUM-ACTIVATED CHLORIDE CHANNEL REGULATOR 2"/>
    <property type="match status" value="1"/>
</dbReference>
<reference evidence="3" key="1">
    <citation type="journal article" date="2022" name="bioRxiv">
        <title>Sequencing and chromosome-scale assembly of the giantPleurodeles waltlgenome.</title>
        <authorList>
            <person name="Brown T."/>
            <person name="Elewa A."/>
            <person name="Iarovenko S."/>
            <person name="Subramanian E."/>
            <person name="Araus A.J."/>
            <person name="Petzold A."/>
            <person name="Susuki M."/>
            <person name="Suzuki K.-i.T."/>
            <person name="Hayashi T."/>
            <person name="Toyoda A."/>
            <person name="Oliveira C."/>
            <person name="Osipova E."/>
            <person name="Leigh N.D."/>
            <person name="Simon A."/>
            <person name="Yun M.H."/>
        </authorList>
    </citation>
    <scope>NUCLEOTIDE SEQUENCE</scope>
    <source>
        <strain evidence="3">20211129_DDA</strain>
        <tissue evidence="3">Liver</tissue>
    </source>
</reference>
<evidence type="ECO:0000313" key="3">
    <source>
        <dbReference type="EMBL" id="KAJ1171361.1"/>
    </source>
</evidence>
<proteinExistence type="predicted"/>
<accession>A0AAV7T4Q9</accession>
<keyword evidence="4" id="KW-1185">Reference proteome</keyword>
<dbReference type="InterPro" id="IPR002035">
    <property type="entry name" value="VWF_A"/>
</dbReference>
<comment type="caution">
    <text evidence="3">The sequence shown here is derived from an EMBL/GenBank/DDBJ whole genome shotgun (WGS) entry which is preliminary data.</text>
</comment>
<dbReference type="Proteomes" id="UP001066276">
    <property type="component" value="Chromosome 4_1"/>
</dbReference>
<dbReference type="Pfam" id="PF13519">
    <property type="entry name" value="VWA_2"/>
    <property type="match status" value="1"/>
</dbReference>
<organism evidence="3 4">
    <name type="scientific">Pleurodeles waltl</name>
    <name type="common">Iberian ribbed newt</name>
    <dbReference type="NCBI Taxonomy" id="8319"/>
    <lineage>
        <taxon>Eukaryota</taxon>
        <taxon>Metazoa</taxon>
        <taxon>Chordata</taxon>
        <taxon>Craniata</taxon>
        <taxon>Vertebrata</taxon>
        <taxon>Euteleostomi</taxon>
        <taxon>Amphibia</taxon>
        <taxon>Batrachia</taxon>
        <taxon>Caudata</taxon>
        <taxon>Salamandroidea</taxon>
        <taxon>Salamandridae</taxon>
        <taxon>Pleurodelinae</taxon>
        <taxon>Pleurodeles</taxon>
    </lineage>
</organism>
<dbReference type="CDD" id="cd00198">
    <property type="entry name" value="vWFA"/>
    <property type="match status" value="1"/>
</dbReference>
<dbReference type="InterPro" id="IPR013642">
    <property type="entry name" value="CLCA_N"/>
</dbReference>
<protein>
    <recommendedName>
        <fullName evidence="2">VWFA domain-containing protein</fullName>
    </recommendedName>
</protein>
<feature type="chain" id="PRO_5043709267" description="VWFA domain-containing protein" evidence="1">
    <location>
        <begin position="23"/>
        <end position="865"/>
    </location>
</feature>
<feature type="signal peptide" evidence="1">
    <location>
        <begin position="1"/>
        <end position="22"/>
    </location>
</feature>
<dbReference type="NCBIfam" id="NF041940">
    <property type="entry name" value="choice_anch_X"/>
    <property type="match status" value="1"/>
</dbReference>
<dbReference type="PROSITE" id="PS50234">
    <property type="entry name" value="VWFA"/>
    <property type="match status" value="1"/>
</dbReference>
<sequence length="865" mass="96292">MISFKSLYVVILLSLYVRKTALVHLIDHGYENVVIAINPRVLEDQTIIKNIKEMILLPANWKPANYQKSKYETYEKANIIVAEPFLKYGDDPYTLHYGRCGERGRYIHLTPNFLLKDNLLPVYGSRGRVLVHEWAHLRWGVFDEYSKEQPFYESGQSQIKATRCSSELKGAFVCDGSSCTEGNCRRSTQEELLKKGCAFLVDKTQHATASIMYMQALASVVDFCNESTHDREAPHMQNKRCNYKSTWEVIKSSKDYQITAPLRGTHLPPPPSIAVLQIRERTICLVLDVSRYMNMGNRIIRMRQAAEIFLLRIVQQDARVGIVTFDDEAEIRMPLILLRNESISQQLVSFLPTTANGGSSICKGLLTAIQVFQNTASGFIIHTIVLGTQEVAELEQLTDMTEGSKFFASDRLDSNGLIDAFTGISSLSGNLSMLSIQLESVAENIEPGQQLSGTVIFDSTVGNESFFIITWQPSSEAPDISLQDPNAKTYTTDSFLKGFTLGIAHLQIPGTTELGNWTYTVVNTLNSSQAVTVTVTSQAADHDVPPVTVKVHTNEDTLRFPEPLLVYAQVTQGFSRVLEAHVTAIIEHQYGTPFILELTDDGAGADAVKNDGIYSKYFFAPTGNGRHSLKVRVQGKQSSSIRGYSPSWSHAMYVPGYIENGKIQMNPPQPLFIETDTPTITEGFSRTAAGGSFVVSQVPSGTQLDIFPPCRIVNFQVEIDDVNIYFSWTSPGDNYDQGQASTYEIRMSESPQQLKYHFVNAASFNTTNLTPQLAGSRETVTFPITDGEEEICGRYQVSDRVEARLRGPAMQRGKSLVLLWAWLSSVKSSGLRLNGSGYEDLLIGIHPAVPEDFTIIENIKVTTKM</sequence>